<keyword evidence="2" id="KW-1185">Reference proteome</keyword>
<name>A0A5B7JU40_PORTR</name>
<evidence type="ECO:0000313" key="2">
    <source>
        <dbReference type="Proteomes" id="UP000324222"/>
    </source>
</evidence>
<dbReference type="Proteomes" id="UP000324222">
    <property type="component" value="Unassembled WGS sequence"/>
</dbReference>
<proteinExistence type="predicted"/>
<protein>
    <submittedName>
        <fullName evidence="1">Uncharacterized protein</fullName>
    </submittedName>
</protein>
<evidence type="ECO:0000313" key="1">
    <source>
        <dbReference type="EMBL" id="MPC98289.1"/>
    </source>
</evidence>
<organism evidence="1 2">
    <name type="scientific">Portunus trituberculatus</name>
    <name type="common">Swimming crab</name>
    <name type="synonym">Neptunus trituberculatus</name>
    <dbReference type="NCBI Taxonomy" id="210409"/>
    <lineage>
        <taxon>Eukaryota</taxon>
        <taxon>Metazoa</taxon>
        <taxon>Ecdysozoa</taxon>
        <taxon>Arthropoda</taxon>
        <taxon>Crustacea</taxon>
        <taxon>Multicrustacea</taxon>
        <taxon>Malacostraca</taxon>
        <taxon>Eumalacostraca</taxon>
        <taxon>Eucarida</taxon>
        <taxon>Decapoda</taxon>
        <taxon>Pleocyemata</taxon>
        <taxon>Brachyura</taxon>
        <taxon>Eubrachyura</taxon>
        <taxon>Portunoidea</taxon>
        <taxon>Portunidae</taxon>
        <taxon>Portuninae</taxon>
        <taxon>Portunus</taxon>
    </lineage>
</organism>
<gene>
    <name evidence="1" type="ORF">E2C01_093653</name>
</gene>
<dbReference type="EMBL" id="VSRR010113470">
    <property type="protein sequence ID" value="MPC98289.1"/>
    <property type="molecule type" value="Genomic_DNA"/>
</dbReference>
<dbReference type="AlphaFoldDB" id="A0A5B7JU40"/>
<reference evidence="1 2" key="1">
    <citation type="submission" date="2019-05" db="EMBL/GenBank/DDBJ databases">
        <title>Another draft genome of Portunus trituberculatus and its Hox gene families provides insights of decapod evolution.</title>
        <authorList>
            <person name="Jeong J.-H."/>
            <person name="Song I."/>
            <person name="Kim S."/>
            <person name="Choi T."/>
            <person name="Kim D."/>
            <person name="Ryu S."/>
            <person name="Kim W."/>
        </authorList>
    </citation>
    <scope>NUCLEOTIDE SEQUENCE [LARGE SCALE GENOMIC DNA]</scope>
    <source>
        <tissue evidence="1">Muscle</tissue>
    </source>
</reference>
<sequence length="75" mass="8188">MLLLFPDLNQHNNISLPSALIHKTQSGAQCYDSRIYLGVAAAFPPLSRTSPKPLHQHLQLTPSLTCKGKKHGVVS</sequence>
<accession>A0A5B7JU40</accession>
<comment type="caution">
    <text evidence="1">The sequence shown here is derived from an EMBL/GenBank/DDBJ whole genome shotgun (WGS) entry which is preliminary data.</text>
</comment>